<proteinExistence type="predicted"/>
<evidence type="ECO:0000313" key="2">
    <source>
        <dbReference type="Proteomes" id="UP000245119"/>
    </source>
</evidence>
<accession>A0A2T7NJ68</accession>
<evidence type="ECO:0000313" key="1">
    <source>
        <dbReference type="EMBL" id="PVD21214.1"/>
    </source>
</evidence>
<keyword evidence="2" id="KW-1185">Reference proteome</keyword>
<dbReference type="EMBL" id="PZQS01000012">
    <property type="protein sequence ID" value="PVD21214.1"/>
    <property type="molecule type" value="Genomic_DNA"/>
</dbReference>
<dbReference type="Proteomes" id="UP000245119">
    <property type="component" value="Linkage Group LG12"/>
</dbReference>
<protein>
    <submittedName>
        <fullName evidence="1">Uncharacterized protein</fullName>
    </submittedName>
</protein>
<name>A0A2T7NJ68_POMCA</name>
<dbReference type="AlphaFoldDB" id="A0A2T7NJ68"/>
<reference evidence="1 2" key="1">
    <citation type="submission" date="2018-04" db="EMBL/GenBank/DDBJ databases">
        <title>The genome of golden apple snail Pomacea canaliculata provides insight into stress tolerance and invasive adaptation.</title>
        <authorList>
            <person name="Liu C."/>
            <person name="Liu B."/>
            <person name="Ren Y."/>
            <person name="Zhang Y."/>
            <person name="Wang H."/>
            <person name="Li S."/>
            <person name="Jiang F."/>
            <person name="Yin L."/>
            <person name="Zhang G."/>
            <person name="Qian W."/>
            <person name="Fan W."/>
        </authorList>
    </citation>
    <scope>NUCLEOTIDE SEQUENCE [LARGE SCALE GENOMIC DNA]</scope>
    <source>
        <strain evidence="1">SZHN2017</strain>
        <tissue evidence="1">Muscle</tissue>
    </source>
</reference>
<comment type="caution">
    <text evidence="1">The sequence shown here is derived from an EMBL/GenBank/DDBJ whole genome shotgun (WGS) entry which is preliminary data.</text>
</comment>
<sequence>MSTIFNLRKRVVAICAYVLSHEEINKQKKEEEEDEDSIHVHRYTMKNNIQTHTRANSSHREQFCNRCASSNTHNDSDQNFCASCRLRHMLPTDGTVAPVHNITVHAAHFSPRCTDGCGNAHHTLCSGTSC</sequence>
<gene>
    <name evidence="1" type="ORF">C0Q70_19383</name>
</gene>
<organism evidence="1 2">
    <name type="scientific">Pomacea canaliculata</name>
    <name type="common">Golden apple snail</name>
    <dbReference type="NCBI Taxonomy" id="400727"/>
    <lineage>
        <taxon>Eukaryota</taxon>
        <taxon>Metazoa</taxon>
        <taxon>Spiralia</taxon>
        <taxon>Lophotrochozoa</taxon>
        <taxon>Mollusca</taxon>
        <taxon>Gastropoda</taxon>
        <taxon>Caenogastropoda</taxon>
        <taxon>Architaenioglossa</taxon>
        <taxon>Ampullarioidea</taxon>
        <taxon>Ampullariidae</taxon>
        <taxon>Pomacea</taxon>
    </lineage>
</organism>